<dbReference type="AlphaFoldDB" id="A0A814ZSY1"/>
<dbReference type="Proteomes" id="UP000663864">
    <property type="component" value="Unassembled WGS sequence"/>
</dbReference>
<proteinExistence type="predicted"/>
<evidence type="ECO:0000256" key="2">
    <source>
        <dbReference type="SAM" id="SignalP"/>
    </source>
</evidence>
<keyword evidence="1" id="KW-0812">Transmembrane</keyword>
<dbReference type="Pfam" id="PF00087">
    <property type="entry name" value="Toxin_TOLIP"/>
    <property type="match status" value="1"/>
</dbReference>
<dbReference type="InterPro" id="IPR035076">
    <property type="entry name" value="Toxin/TOLIP"/>
</dbReference>
<organism evidence="4 5">
    <name type="scientific">Rotaria sordida</name>
    <dbReference type="NCBI Taxonomy" id="392033"/>
    <lineage>
        <taxon>Eukaryota</taxon>
        <taxon>Metazoa</taxon>
        <taxon>Spiralia</taxon>
        <taxon>Gnathifera</taxon>
        <taxon>Rotifera</taxon>
        <taxon>Eurotatoria</taxon>
        <taxon>Bdelloidea</taxon>
        <taxon>Philodinida</taxon>
        <taxon>Philodinidae</taxon>
        <taxon>Rotaria</taxon>
    </lineage>
</organism>
<sequence>MMVNLNLYWCHVIIFFLIILLCTEKTSSQFVTISCYECTNCSDPFTITSSVSVLSSCYSCYKLAITIAYAPYSYVVRKCVPACIETFQAFGGGSVISACCTTNLCNTSSMITFSLISRIILFIFIILNVIKSFY</sequence>
<keyword evidence="1" id="KW-0472">Membrane</keyword>
<reference evidence="4" key="1">
    <citation type="submission" date="2021-02" db="EMBL/GenBank/DDBJ databases">
        <authorList>
            <person name="Nowell W R."/>
        </authorList>
    </citation>
    <scope>NUCLEOTIDE SEQUENCE</scope>
</reference>
<feature type="chain" id="PRO_5032952641" description="Snake toxin/toxin-like domain-containing protein" evidence="2">
    <location>
        <begin position="29"/>
        <end position="134"/>
    </location>
</feature>
<evidence type="ECO:0000313" key="4">
    <source>
        <dbReference type="EMBL" id="CAF1247809.1"/>
    </source>
</evidence>
<dbReference type="SUPFAM" id="SSF57302">
    <property type="entry name" value="Snake toxin-like"/>
    <property type="match status" value="1"/>
</dbReference>
<feature type="domain" description="Snake toxin/toxin-like" evidence="3">
    <location>
        <begin position="34"/>
        <end position="106"/>
    </location>
</feature>
<feature type="signal peptide" evidence="2">
    <location>
        <begin position="1"/>
        <end position="28"/>
    </location>
</feature>
<gene>
    <name evidence="4" type="ORF">ZHD862_LOCUS25223</name>
</gene>
<feature type="transmembrane region" description="Helical" evidence="1">
    <location>
        <begin position="110"/>
        <end position="130"/>
    </location>
</feature>
<dbReference type="InterPro" id="IPR045860">
    <property type="entry name" value="Snake_toxin-like_sf"/>
</dbReference>
<dbReference type="EMBL" id="CAJNOT010001780">
    <property type="protein sequence ID" value="CAF1247809.1"/>
    <property type="molecule type" value="Genomic_DNA"/>
</dbReference>
<protein>
    <recommendedName>
        <fullName evidence="3">Snake toxin/toxin-like domain-containing protein</fullName>
    </recommendedName>
</protein>
<keyword evidence="1" id="KW-1133">Transmembrane helix</keyword>
<name>A0A814ZSY1_9BILA</name>
<evidence type="ECO:0000313" key="5">
    <source>
        <dbReference type="Proteomes" id="UP000663864"/>
    </source>
</evidence>
<keyword evidence="2" id="KW-0732">Signal</keyword>
<comment type="caution">
    <text evidence="4">The sequence shown here is derived from an EMBL/GenBank/DDBJ whole genome shotgun (WGS) entry which is preliminary data.</text>
</comment>
<dbReference type="Gene3D" id="2.10.60.10">
    <property type="entry name" value="CD59"/>
    <property type="match status" value="1"/>
</dbReference>
<evidence type="ECO:0000259" key="3">
    <source>
        <dbReference type="Pfam" id="PF00087"/>
    </source>
</evidence>
<evidence type="ECO:0000256" key="1">
    <source>
        <dbReference type="SAM" id="Phobius"/>
    </source>
</evidence>
<accession>A0A814ZSY1</accession>